<dbReference type="GeneID" id="28843212"/>
<dbReference type="EMBL" id="KV460264">
    <property type="protein sequence ID" value="OBT92622.1"/>
    <property type="molecule type" value="Genomic_DNA"/>
</dbReference>
<dbReference type="PANTHER" id="PTHR11280">
    <property type="entry name" value="GLUCOSAMINE-6-PHOSPHATE ISOMERASE"/>
    <property type="match status" value="1"/>
</dbReference>
<dbReference type="PROSITE" id="PS01161">
    <property type="entry name" value="GLC_GALNAC_ISOMERASE"/>
    <property type="match status" value="1"/>
</dbReference>
<dbReference type="FunFam" id="3.40.50.1360:FF:000002">
    <property type="entry name" value="Glucosamine-6-phosphate deaminase"/>
    <property type="match status" value="1"/>
</dbReference>
<evidence type="ECO:0000313" key="9">
    <source>
        <dbReference type="Proteomes" id="UP000091956"/>
    </source>
</evidence>
<evidence type="ECO:0000256" key="3">
    <source>
        <dbReference type="ARBA" id="ARBA00022801"/>
    </source>
</evidence>
<dbReference type="CDD" id="cd01399">
    <property type="entry name" value="GlcN6P_deaminase"/>
    <property type="match status" value="1"/>
</dbReference>
<keyword evidence="4 6" id="KW-0119">Carbohydrate metabolism</keyword>
<evidence type="ECO:0000256" key="4">
    <source>
        <dbReference type="ARBA" id="ARBA00023277"/>
    </source>
</evidence>
<dbReference type="OrthoDB" id="7663298at2759"/>
<dbReference type="Gene3D" id="3.40.50.1360">
    <property type="match status" value="1"/>
</dbReference>
<evidence type="ECO:0000313" key="8">
    <source>
        <dbReference type="EMBL" id="OBT92622.1"/>
    </source>
</evidence>
<dbReference type="HAMAP" id="MF_01241">
    <property type="entry name" value="GlcN6P_deamin"/>
    <property type="match status" value="1"/>
</dbReference>
<organism evidence="8 9">
    <name type="scientific">Pseudogymnoascus verrucosus</name>
    <dbReference type="NCBI Taxonomy" id="342668"/>
    <lineage>
        <taxon>Eukaryota</taxon>
        <taxon>Fungi</taxon>
        <taxon>Dikarya</taxon>
        <taxon>Ascomycota</taxon>
        <taxon>Pezizomycotina</taxon>
        <taxon>Leotiomycetes</taxon>
        <taxon>Thelebolales</taxon>
        <taxon>Thelebolaceae</taxon>
        <taxon>Pseudogymnoascus</taxon>
    </lineage>
</organism>
<dbReference type="GO" id="GO:0006043">
    <property type="term" value="P:glucosamine catabolic process"/>
    <property type="evidence" value="ECO:0007669"/>
    <property type="project" value="TreeGrafter"/>
</dbReference>
<dbReference type="GO" id="GO:0016853">
    <property type="term" value="F:isomerase activity"/>
    <property type="evidence" value="ECO:0007669"/>
    <property type="project" value="UniProtKB-KW"/>
</dbReference>
<keyword evidence="8" id="KW-0413">Isomerase</keyword>
<gene>
    <name evidence="8" type="primary">GNPDA1</name>
    <name evidence="8" type="ORF">VE01_09826</name>
</gene>
<dbReference type="Pfam" id="PF01182">
    <property type="entry name" value="Glucosamine_iso"/>
    <property type="match status" value="1"/>
</dbReference>
<comment type="similarity">
    <text evidence="2 6">Belongs to the glucosamine/galactosamine-6-phosphate isomerase family.</text>
</comment>
<dbReference type="InterPro" id="IPR006148">
    <property type="entry name" value="Glc/Gal-6P_isomerase"/>
</dbReference>
<dbReference type="Proteomes" id="UP000091956">
    <property type="component" value="Unassembled WGS sequence"/>
</dbReference>
<evidence type="ECO:0000256" key="5">
    <source>
        <dbReference type="ARBA" id="ARBA00049961"/>
    </source>
</evidence>
<dbReference type="RefSeq" id="XP_018126355.1">
    <property type="nucleotide sequence ID" value="XM_018279233.2"/>
</dbReference>
<proteinExistence type="inferred from homology"/>
<dbReference type="GO" id="GO:0005829">
    <property type="term" value="C:cytosol"/>
    <property type="evidence" value="ECO:0007669"/>
    <property type="project" value="UniProtKB-ARBA"/>
</dbReference>
<dbReference type="InterPro" id="IPR037171">
    <property type="entry name" value="NagB/RpiA_transferase-like"/>
</dbReference>
<keyword evidence="9" id="KW-1185">Reference proteome</keyword>
<dbReference type="STRING" id="342668.A0A1B8G9W2"/>
<sequence>MRLIIRENPDSASEYIVNYIINRIKHFNPTPQHPFVLGLPTGSSPVVIYRLLVAAYKAGRISFENVVTFNMDEYIGIPAAHPSSYHSFMYTHLFAHVNIPPQNIHMLSGTAPNLEAECLAYEAAIRSVGGIDLFLGGIGPDGHIAFNEPGSSLASRTRVKTLAYDTILANARFFGGDVEKVPKMALTVGVQTVLEAREVLIVITGAHKALALQRCIEGGVNHMWTLSSLQLHPHPMIVVDEDATLELQVKTVKYFKSIEAVAASQGFEQILPSAARTGPRPPAIDAHYVNGANGMTTNGTVPTKLAPTILAPQPTTSTLLSAPATDYPVRSVTPELVPDSMASRIEGAAKVELKGELEVDSMASRIVA</sequence>
<evidence type="ECO:0000256" key="1">
    <source>
        <dbReference type="ARBA" id="ARBA00000644"/>
    </source>
</evidence>
<protein>
    <recommendedName>
        <fullName evidence="6">Glucosamine-6-phosphate isomerase</fullName>
        <ecNumber evidence="6">3.5.99.6</ecNumber>
    </recommendedName>
    <alternativeName>
        <fullName evidence="6">Glucosamine-6-phosphate isomerase</fullName>
    </alternativeName>
</protein>
<evidence type="ECO:0000256" key="2">
    <source>
        <dbReference type="ARBA" id="ARBA00005526"/>
    </source>
</evidence>
<dbReference type="GO" id="GO:0042802">
    <property type="term" value="F:identical protein binding"/>
    <property type="evidence" value="ECO:0007669"/>
    <property type="project" value="TreeGrafter"/>
</dbReference>
<dbReference type="PANTHER" id="PTHR11280:SF5">
    <property type="entry name" value="GLUCOSAMINE-6-PHOSPHATE ISOMERASE"/>
    <property type="match status" value="1"/>
</dbReference>
<reference evidence="8 9" key="1">
    <citation type="submission" date="2016-03" db="EMBL/GenBank/DDBJ databases">
        <title>Comparative genomics of Pseudogymnoascus destructans, the fungus causing white-nose syndrome of bats.</title>
        <authorList>
            <person name="Palmer J.M."/>
            <person name="Drees K.P."/>
            <person name="Foster J.T."/>
            <person name="Lindner D.L."/>
        </authorList>
    </citation>
    <scope>NUCLEOTIDE SEQUENCE [LARGE SCALE GENOMIC DNA]</scope>
    <source>
        <strain evidence="8 9">UAMH 10579</strain>
    </source>
</reference>
<feature type="domain" description="Glucosamine/galactosamine-6-phosphate isomerase" evidence="7">
    <location>
        <begin position="9"/>
        <end position="222"/>
    </location>
</feature>
<dbReference type="GO" id="GO:0019262">
    <property type="term" value="P:N-acetylneuraminate catabolic process"/>
    <property type="evidence" value="ECO:0007669"/>
    <property type="project" value="TreeGrafter"/>
</dbReference>
<keyword evidence="3 6" id="KW-0378">Hydrolase</keyword>
<comment type="catalytic activity">
    <reaction evidence="1 6">
        <text>alpha-D-glucosamine 6-phosphate + H2O = beta-D-fructose 6-phosphate + NH4(+)</text>
        <dbReference type="Rhea" id="RHEA:12172"/>
        <dbReference type="ChEBI" id="CHEBI:15377"/>
        <dbReference type="ChEBI" id="CHEBI:28938"/>
        <dbReference type="ChEBI" id="CHEBI:57634"/>
        <dbReference type="ChEBI" id="CHEBI:75989"/>
        <dbReference type="EC" id="3.5.99.6"/>
    </reaction>
</comment>
<dbReference type="InterPro" id="IPR004547">
    <property type="entry name" value="Glucosamine6P_isomerase"/>
</dbReference>
<dbReference type="AlphaFoldDB" id="A0A1B8G9W2"/>
<comment type="function">
    <text evidence="5">Catalyzes the reversible conversion of alpha-D-glucosamine 6-phosphate (GlcN-6P) into beta-D-fructose 6-phosphate (Fru-6P) and ammonium ion, a regulatory reaction step in de novo uridine diphosphate-N-acetyl-alpha-D-glucosamine (UDP-GlcNAc) biosynthesis via hexosamine pathway.</text>
</comment>
<dbReference type="GO" id="GO:0004342">
    <property type="term" value="F:glucosamine-6-phosphate deaminase activity"/>
    <property type="evidence" value="ECO:0007669"/>
    <property type="project" value="UniProtKB-UniRule"/>
</dbReference>
<dbReference type="GO" id="GO:0006046">
    <property type="term" value="P:N-acetylglucosamine catabolic process"/>
    <property type="evidence" value="ECO:0007669"/>
    <property type="project" value="TreeGrafter"/>
</dbReference>
<name>A0A1B8G9W2_9PEZI</name>
<dbReference type="NCBIfam" id="TIGR00502">
    <property type="entry name" value="nagB"/>
    <property type="match status" value="1"/>
</dbReference>
<accession>A0A1B8G9W2</accession>
<evidence type="ECO:0000259" key="7">
    <source>
        <dbReference type="Pfam" id="PF01182"/>
    </source>
</evidence>
<dbReference type="EC" id="3.5.99.6" evidence="6"/>
<evidence type="ECO:0000256" key="6">
    <source>
        <dbReference type="RuleBase" id="RU361197"/>
    </source>
</evidence>
<reference evidence="9" key="2">
    <citation type="journal article" date="2018" name="Nat. Commun.">
        <title>Extreme sensitivity to ultraviolet light in the fungal pathogen causing white-nose syndrome of bats.</title>
        <authorList>
            <person name="Palmer J.M."/>
            <person name="Drees K.P."/>
            <person name="Foster J.T."/>
            <person name="Lindner D.L."/>
        </authorList>
    </citation>
    <scope>NUCLEOTIDE SEQUENCE [LARGE SCALE GENOMIC DNA]</scope>
    <source>
        <strain evidence="9">UAMH 10579</strain>
    </source>
</reference>
<dbReference type="GO" id="GO:0005975">
    <property type="term" value="P:carbohydrate metabolic process"/>
    <property type="evidence" value="ECO:0007669"/>
    <property type="project" value="InterPro"/>
</dbReference>
<dbReference type="SUPFAM" id="SSF100950">
    <property type="entry name" value="NagB/RpiA/CoA transferase-like"/>
    <property type="match status" value="1"/>
</dbReference>
<dbReference type="InterPro" id="IPR018321">
    <property type="entry name" value="Glucosamine6P_isomerase_CS"/>
</dbReference>